<dbReference type="CDD" id="cd18787">
    <property type="entry name" value="SF2_C_DEAD"/>
    <property type="match status" value="1"/>
</dbReference>
<dbReference type="OrthoDB" id="360161at2759"/>
<dbReference type="VEuPathDB" id="ToxoDB:CSUI_011376"/>
<dbReference type="SUPFAM" id="SSF52540">
    <property type="entry name" value="P-loop containing nucleoside triphosphate hydrolases"/>
    <property type="match status" value="1"/>
</dbReference>
<dbReference type="Pfam" id="PF00271">
    <property type="entry name" value="Helicase_C"/>
    <property type="match status" value="1"/>
</dbReference>
<dbReference type="PROSITE" id="PS51194">
    <property type="entry name" value="HELICASE_CTER"/>
    <property type="match status" value="1"/>
</dbReference>
<dbReference type="GO" id="GO:0005829">
    <property type="term" value="C:cytosol"/>
    <property type="evidence" value="ECO:0007669"/>
    <property type="project" value="TreeGrafter"/>
</dbReference>
<evidence type="ECO:0000256" key="1">
    <source>
        <dbReference type="ARBA" id="ARBA00022741"/>
    </source>
</evidence>
<dbReference type="RefSeq" id="XP_067916549.1">
    <property type="nucleotide sequence ID" value="XM_068071475.1"/>
</dbReference>
<keyword evidence="1" id="KW-0547">Nucleotide-binding</keyword>
<dbReference type="GeneID" id="94434686"/>
<keyword evidence="7" id="KW-1185">Reference proteome</keyword>
<feature type="domain" description="Helicase C-terminal" evidence="5">
    <location>
        <begin position="1"/>
        <end position="63"/>
    </location>
</feature>
<dbReference type="SMART" id="SM00490">
    <property type="entry name" value="HELICc"/>
    <property type="match status" value="1"/>
</dbReference>
<dbReference type="InterPro" id="IPR001650">
    <property type="entry name" value="Helicase_C-like"/>
</dbReference>
<evidence type="ECO:0000259" key="5">
    <source>
        <dbReference type="PROSITE" id="PS51194"/>
    </source>
</evidence>
<reference evidence="6 7" key="1">
    <citation type="journal article" date="2017" name="Int. J. Parasitol.">
        <title>The genome of the protozoan parasite Cystoisospora suis and a reverse vaccinology approach to identify vaccine candidates.</title>
        <authorList>
            <person name="Palmieri N."/>
            <person name="Shrestha A."/>
            <person name="Ruttkowski B."/>
            <person name="Beck T."/>
            <person name="Vogl C."/>
            <person name="Tomley F."/>
            <person name="Blake D.P."/>
            <person name="Joachim A."/>
        </authorList>
    </citation>
    <scope>NUCLEOTIDE SEQUENCE [LARGE SCALE GENOMIC DNA]</scope>
    <source>
        <strain evidence="6 7">Wien I</strain>
    </source>
</reference>
<gene>
    <name evidence="6" type="ORF">CSUI_011376</name>
</gene>
<comment type="caution">
    <text evidence="6">The sequence shown here is derived from an EMBL/GenBank/DDBJ whole genome shotgun (WGS) entry which is preliminary data.</text>
</comment>
<proteinExistence type="predicted"/>
<dbReference type="InterPro" id="IPR050079">
    <property type="entry name" value="DEAD_box_RNA_helicase"/>
</dbReference>
<evidence type="ECO:0000313" key="7">
    <source>
        <dbReference type="Proteomes" id="UP000221165"/>
    </source>
</evidence>
<protein>
    <submittedName>
        <fullName evidence="6">Dead deah box helicase domain-containing protein</fullName>
    </submittedName>
</protein>
<evidence type="ECO:0000256" key="4">
    <source>
        <dbReference type="ARBA" id="ARBA00022840"/>
    </source>
</evidence>
<dbReference type="AlphaFoldDB" id="A0A2C6KEH8"/>
<evidence type="ECO:0000256" key="2">
    <source>
        <dbReference type="ARBA" id="ARBA00022801"/>
    </source>
</evidence>
<keyword evidence="3 6" id="KW-0347">Helicase</keyword>
<accession>A0A2C6KEH8</accession>
<dbReference type="Gene3D" id="3.40.50.300">
    <property type="entry name" value="P-loop containing nucleotide triphosphate hydrolases"/>
    <property type="match status" value="1"/>
</dbReference>
<dbReference type="PANTHER" id="PTHR47959:SF1">
    <property type="entry name" value="ATP-DEPENDENT RNA HELICASE DBPA"/>
    <property type="match status" value="1"/>
</dbReference>
<dbReference type="GO" id="GO:0005524">
    <property type="term" value="F:ATP binding"/>
    <property type="evidence" value="ECO:0007669"/>
    <property type="project" value="UniProtKB-KW"/>
</dbReference>
<evidence type="ECO:0000256" key="3">
    <source>
        <dbReference type="ARBA" id="ARBA00022806"/>
    </source>
</evidence>
<dbReference type="PANTHER" id="PTHR47959">
    <property type="entry name" value="ATP-DEPENDENT RNA HELICASE RHLE-RELATED"/>
    <property type="match status" value="1"/>
</dbReference>
<name>A0A2C6KEH8_9APIC</name>
<organism evidence="6 7">
    <name type="scientific">Cystoisospora suis</name>
    <dbReference type="NCBI Taxonomy" id="483139"/>
    <lineage>
        <taxon>Eukaryota</taxon>
        <taxon>Sar</taxon>
        <taxon>Alveolata</taxon>
        <taxon>Apicomplexa</taxon>
        <taxon>Conoidasida</taxon>
        <taxon>Coccidia</taxon>
        <taxon>Eucoccidiorida</taxon>
        <taxon>Eimeriorina</taxon>
        <taxon>Sarcocystidae</taxon>
        <taxon>Cystoisospora</taxon>
    </lineage>
</organism>
<keyword evidence="4" id="KW-0067">ATP-binding</keyword>
<dbReference type="InterPro" id="IPR027417">
    <property type="entry name" value="P-loop_NTPase"/>
</dbReference>
<sequence>MQEERKKIFQDFRSDKFSVLVATSLVARGLDFPSVNLVINFDMPPDIEQYIHRIGRTGRIGRS</sequence>
<dbReference type="EMBL" id="MIGC01011134">
    <property type="protein sequence ID" value="PHJ14814.1"/>
    <property type="molecule type" value="Genomic_DNA"/>
</dbReference>
<feature type="non-terminal residue" evidence="6">
    <location>
        <position position="63"/>
    </location>
</feature>
<dbReference type="GO" id="GO:0016787">
    <property type="term" value="F:hydrolase activity"/>
    <property type="evidence" value="ECO:0007669"/>
    <property type="project" value="UniProtKB-KW"/>
</dbReference>
<dbReference type="GO" id="GO:0003724">
    <property type="term" value="F:RNA helicase activity"/>
    <property type="evidence" value="ECO:0007669"/>
    <property type="project" value="TreeGrafter"/>
</dbReference>
<keyword evidence="2" id="KW-0378">Hydrolase</keyword>
<evidence type="ECO:0000313" key="6">
    <source>
        <dbReference type="EMBL" id="PHJ14814.1"/>
    </source>
</evidence>
<dbReference type="Proteomes" id="UP000221165">
    <property type="component" value="Unassembled WGS sequence"/>
</dbReference>